<organism evidence="1 2">
    <name type="scientific">Kinneretia aquatilis</name>
    <dbReference type="NCBI Taxonomy" id="2070761"/>
    <lineage>
        <taxon>Bacteria</taxon>
        <taxon>Pseudomonadati</taxon>
        <taxon>Pseudomonadota</taxon>
        <taxon>Betaproteobacteria</taxon>
        <taxon>Burkholderiales</taxon>
        <taxon>Sphaerotilaceae</taxon>
        <taxon>Roseateles</taxon>
    </lineage>
</organism>
<reference evidence="1 2" key="1">
    <citation type="submission" date="2018-01" db="EMBL/GenBank/DDBJ databases">
        <title>Draft genome sequence of Paucibacter aquatile CR182 isolated from freshwater of the Nakdong River.</title>
        <authorList>
            <person name="Choi A."/>
            <person name="Chung E.J."/>
        </authorList>
    </citation>
    <scope>NUCLEOTIDE SEQUENCE [LARGE SCALE GENOMIC DNA]</scope>
    <source>
        <strain evidence="1 2">CR182</strain>
    </source>
</reference>
<comment type="caution">
    <text evidence="1">The sequence shown here is derived from an EMBL/GenBank/DDBJ whole genome shotgun (WGS) entry which is preliminary data.</text>
</comment>
<name>A0A2N8KVF3_9BURK</name>
<proteinExistence type="predicted"/>
<dbReference type="Gene3D" id="3.40.190.10">
    <property type="entry name" value="Periplasmic binding protein-like II"/>
    <property type="match status" value="2"/>
</dbReference>
<dbReference type="Proteomes" id="UP000235916">
    <property type="component" value="Unassembled WGS sequence"/>
</dbReference>
<dbReference type="PANTHER" id="PTHR35841:SF1">
    <property type="entry name" value="PHOSPHONATES-BINDING PERIPLASMIC PROTEIN"/>
    <property type="match status" value="1"/>
</dbReference>
<evidence type="ECO:0000313" key="2">
    <source>
        <dbReference type="Proteomes" id="UP000235916"/>
    </source>
</evidence>
<evidence type="ECO:0000313" key="1">
    <source>
        <dbReference type="EMBL" id="PND37436.1"/>
    </source>
</evidence>
<accession>A0A2N8KVF3</accession>
<dbReference type="AlphaFoldDB" id="A0A2N8KVF3"/>
<dbReference type="Pfam" id="PF12974">
    <property type="entry name" value="Phosphonate-bd"/>
    <property type="match status" value="1"/>
</dbReference>
<dbReference type="PANTHER" id="PTHR35841">
    <property type="entry name" value="PHOSPHONATES-BINDING PERIPLASMIC PROTEIN"/>
    <property type="match status" value="1"/>
</dbReference>
<sequence>MLCAPALAAQALSFAVNEGVSYRVPLSEIRTRYEGIAADLSKLLRQPVTIEPIGDYPTLRQGLADKRWELALVHPAHISIAAIRDQGYSLLAVTKGFTGYKASFLVRADSTLKSLAELRGQRLGAPDEDSITSMMVRATLRDNGVVPKQMEITYTRYQDAVPFFVENRLTHAGATASNALVKDWQDKGGKVLAASKAVPIKHIIASPQLSSEQVEKVRAYFLALDSSEDGRKKLEPTKWKGFEAYDQAALLKLGVWLDVK</sequence>
<gene>
    <name evidence="1" type="ORF">C1O66_07785</name>
</gene>
<dbReference type="EMBL" id="POSP01000003">
    <property type="protein sequence ID" value="PND37436.1"/>
    <property type="molecule type" value="Genomic_DNA"/>
</dbReference>
<protein>
    <submittedName>
        <fullName evidence="1">Phosphate ABC transporter substrate-binding protein</fullName>
    </submittedName>
</protein>
<dbReference type="OrthoDB" id="8773292at2"/>
<dbReference type="SUPFAM" id="SSF53850">
    <property type="entry name" value="Periplasmic binding protein-like II"/>
    <property type="match status" value="1"/>
</dbReference>
<keyword evidence="2" id="KW-1185">Reference proteome</keyword>